<dbReference type="Proteomes" id="UP000663842">
    <property type="component" value="Unassembled WGS sequence"/>
</dbReference>
<organism evidence="2 3">
    <name type="scientific">Rotaria magnacalcarata</name>
    <dbReference type="NCBI Taxonomy" id="392030"/>
    <lineage>
        <taxon>Eukaryota</taxon>
        <taxon>Metazoa</taxon>
        <taxon>Spiralia</taxon>
        <taxon>Gnathifera</taxon>
        <taxon>Rotifera</taxon>
        <taxon>Eurotatoria</taxon>
        <taxon>Bdelloidea</taxon>
        <taxon>Philodinida</taxon>
        <taxon>Philodinidae</taxon>
        <taxon>Rotaria</taxon>
    </lineage>
</organism>
<name>A0A820M7X0_9BILA</name>
<comment type="caution">
    <text evidence="2">The sequence shown here is derived from an EMBL/GenBank/DDBJ whole genome shotgun (WGS) entry which is preliminary data.</text>
</comment>
<evidence type="ECO:0000256" key="1">
    <source>
        <dbReference type="SAM" id="MobiDB-lite"/>
    </source>
</evidence>
<dbReference type="EMBL" id="CAJOBF010018431">
    <property type="protein sequence ID" value="CAF4369388.1"/>
    <property type="molecule type" value="Genomic_DNA"/>
</dbReference>
<reference evidence="2" key="1">
    <citation type="submission" date="2021-02" db="EMBL/GenBank/DDBJ databases">
        <authorList>
            <person name="Nowell W R."/>
        </authorList>
    </citation>
    <scope>NUCLEOTIDE SEQUENCE</scope>
</reference>
<gene>
    <name evidence="2" type="ORF">UXM345_LOCUS36897</name>
</gene>
<accession>A0A820M7X0</accession>
<sequence length="222" mass="24651">MGTKIEQLSTSLRLERENVSKLTDTVEKLIQLNTTMATEQAYNTVMYGLELKKKTGLRDITEETESTNTNSLSRSRDSLEPEPPTVAELDLSSTTEAFISHLDFSRNISHQVKKSGVVPGINIEEVQASHLNRVFNWSQDTPTDATAANIVTPSRDSNIVSKLHKHSTPQVPGIQRDLNIDAADLSRIVDDVEPVIETQEPPRGGRNLRPNPKKTDFYQAGS</sequence>
<dbReference type="AlphaFoldDB" id="A0A820M7X0"/>
<feature type="region of interest" description="Disordered" evidence="1">
    <location>
        <begin position="195"/>
        <end position="222"/>
    </location>
</feature>
<feature type="region of interest" description="Disordered" evidence="1">
    <location>
        <begin position="58"/>
        <end position="84"/>
    </location>
</feature>
<evidence type="ECO:0000313" key="3">
    <source>
        <dbReference type="Proteomes" id="UP000663842"/>
    </source>
</evidence>
<protein>
    <submittedName>
        <fullName evidence="2">Uncharacterized protein</fullName>
    </submittedName>
</protein>
<proteinExistence type="predicted"/>
<feature type="compositionally biased region" description="Low complexity" evidence="1">
    <location>
        <begin position="201"/>
        <end position="210"/>
    </location>
</feature>
<evidence type="ECO:0000313" key="2">
    <source>
        <dbReference type="EMBL" id="CAF4369388.1"/>
    </source>
</evidence>